<keyword evidence="3" id="KW-1185">Reference proteome</keyword>
<evidence type="ECO:0000313" key="3">
    <source>
        <dbReference type="Proteomes" id="UP000002640"/>
    </source>
</evidence>
<protein>
    <submittedName>
        <fullName evidence="2">Uncharacterized protein</fullName>
    </submittedName>
</protein>
<proteinExistence type="predicted"/>
<dbReference type="Proteomes" id="UP000002640">
    <property type="component" value="Unassembled WGS sequence"/>
</dbReference>
<dbReference type="OMA" id="HESEFYD"/>
<reference evidence="2 3" key="1">
    <citation type="journal article" date="2006" name="Science">
        <title>Phytophthora genome sequences uncover evolutionary origins and mechanisms of pathogenesis.</title>
        <authorList>
            <person name="Tyler B.M."/>
            <person name="Tripathy S."/>
            <person name="Zhang X."/>
            <person name="Dehal P."/>
            <person name="Jiang R.H."/>
            <person name="Aerts A."/>
            <person name="Arredondo F.D."/>
            <person name="Baxter L."/>
            <person name="Bensasson D."/>
            <person name="Beynon J.L."/>
            <person name="Chapman J."/>
            <person name="Damasceno C.M."/>
            <person name="Dorrance A.E."/>
            <person name="Dou D."/>
            <person name="Dickerman A.W."/>
            <person name="Dubchak I.L."/>
            <person name="Garbelotto M."/>
            <person name="Gijzen M."/>
            <person name="Gordon S.G."/>
            <person name="Govers F."/>
            <person name="Grunwald N.J."/>
            <person name="Huang W."/>
            <person name="Ivors K.L."/>
            <person name="Jones R.W."/>
            <person name="Kamoun S."/>
            <person name="Krampis K."/>
            <person name="Lamour K.H."/>
            <person name="Lee M.K."/>
            <person name="McDonald W.H."/>
            <person name="Medina M."/>
            <person name="Meijer H.J."/>
            <person name="Nordberg E.K."/>
            <person name="Maclean D.J."/>
            <person name="Ospina-Giraldo M.D."/>
            <person name="Morris P.F."/>
            <person name="Phuntumart V."/>
            <person name="Putnam N.H."/>
            <person name="Rash S."/>
            <person name="Rose J.K."/>
            <person name="Sakihama Y."/>
            <person name="Salamov A.A."/>
            <person name="Savidor A."/>
            <person name="Scheuring C.F."/>
            <person name="Smith B.M."/>
            <person name="Sobral B.W."/>
            <person name="Terry A."/>
            <person name="Torto-Alalibo T.A."/>
            <person name="Win J."/>
            <person name="Xu Z."/>
            <person name="Zhang H."/>
            <person name="Grigoriev I.V."/>
            <person name="Rokhsar D.S."/>
            <person name="Boore J.L."/>
        </authorList>
    </citation>
    <scope>NUCLEOTIDE SEQUENCE [LARGE SCALE GENOMIC DNA]</scope>
    <source>
        <strain evidence="2 3">P6497</strain>
    </source>
</reference>
<evidence type="ECO:0000256" key="1">
    <source>
        <dbReference type="SAM" id="MobiDB-lite"/>
    </source>
</evidence>
<dbReference type="AlphaFoldDB" id="G4YUX7"/>
<sequence length="182" mass="20450">KELRSVCKLFGAKVRSKNGSTDNKMGYVTILVQLARSRRESEEATRDQRSKLLQGSEGQLSTSLASTRKIRHCSFRLLNVLFSERLCDRLGQMDDRFSGIDPGHMVPHDGPKLNQIWKDTSAKYSAAHARATQSGLHESEFYDFCMGQLDALYVSAWLQVRPQAFSAAVGSMPKYCQVDTLE</sequence>
<feature type="compositionally biased region" description="Basic and acidic residues" evidence="1">
    <location>
        <begin position="39"/>
        <end position="50"/>
    </location>
</feature>
<dbReference type="InParanoid" id="G4YUX7"/>
<name>G4YUX7_PHYSP</name>
<evidence type="ECO:0000313" key="2">
    <source>
        <dbReference type="EMBL" id="EGZ23143.1"/>
    </source>
</evidence>
<dbReference type="RefSeq" id="XP_009518431.1">
    <property type="nucleotide sequence ID" value="XM_009520136.1"/>
</dbReference>
<dbReference type="KEGG" id="psoj:PHYSODRAFT_454285"/>
<accession>G4YUX7</accession>
<feature type="non-terminal residue" evidence="2">
    <location>
        <position position="1"/>
    </location>
</feature>
<feature type="non-terminal residue" evidence="2">
    <location>
        <position position="182"/>
    </location>
</feature>
<feature type="region of interest" description="Disordered" evidence="1">
    <location>
        <begin position="39"/>
        <end position="58"/>
    </location>
</feature>
<gene>
    <name evidence="2" type="ORF">PHYSODRAFT_454285</name>
</gene>
<organism evidence="2 3">
    <name type="scientific">Phytophthora sojae (strain P6497)</name>
    <name type="common">Soybean stem and root rot agent</name>
    <name type="synonym">Phytophthora megasperma f. sp. glycines</name>
    <dbReference type="NCBI Taxonomy" id="1094619"/>
    <lineage>
        <taxon>Eukaryota</taxon>
        <taxon>Sar</taxon>
        <taxon>Stramenopiles</taxon>
        <taxon>Oomycota</taxon>
        <taxon>Peronosporomycetes</taxon>
        <taxon>Peronosporales</taxon>
        <taxon>Peronosporaceae</taxon>
        <taxon>Phytophthora</taxon>
    </lineage>
</organism>
<dbReference type="EMBL" id="JH159152">
    <property type="protein sequence ID" value="EGZ23143.1"/>
    <property type="molecule type" value="Genomic_DNA"/>
</dbReference>
<dbReference type="GeneID" id="20653028"/>